<evidence type="ECO:0000256" key="1">
    <source>
        <dbReference type="ARBA" id="ARBA00004196"/>
    </source>
</evidence>
<accession>A0A1W1C7Q4</accession>
<dbReference type="GO" id="GO:0017004">
    <property type="term" value="P:cytochrome complex assembly"/>
    <property type="evidence" value="ECO:0007669"/>
    <property type="project" value="UniProtKB-KW"/>
</dbReference>
<name>A0A1W1C7Q4_9ZZZZ</name>
<evidence type="ECO:0000256" key="2">
    <source>
        <dbReference type="ARBA" id="ARBA00022748"/>
    </source>
</evidence>
<reference evidence="6" key="1">
    <citation type="submission" date="2016-10" db="EMBL/GenBank/DDBJ databases">
        <authorList>
            <person name="de Groot N.N."/>
        </authorList>
    </citation>
    <scope>NUCLEOTIDE SEQUENCE</scope>
</reference>
<dbReference type="GO" id="GO:0030313">
    <property type="term" value="C:cell envelope"/>
    <property type="evidence" value="ECO:0007669"/>
    <property type="project" value="UniProtKB-SubCell"/>
</dbReference>
<sequence>MYKLLLVFMLSTGMLLAYTVGDTVDKSVVQKLNLKKDRLYVIDFFASWCHSCKKEMPLISKVYRDKVVSVIGINVDKDIALGKAFVSKHKVPFPVVYDKGQKLIALFNPAGVPALYYIKNGKVLAMHIGAMKNIDMKIKEEVKGLK</sequence>
<dbReference type="InterPro" id="IPR036249">
    <property type="entry name" value="Thioredoxin-like_sf"/>
</dbReference>
<dbReference type="Gene3D" id="3.40.30.10">
    <property type="entry name" value="Glutaredoxin"/>
    <property type="match status" value="1"/>
</dbReference>
<dbReference type="InterPro" id="IPR000866">
    <property type="entry name" value="AhpC/TSA"/>
</dbReference>
<organism evidence="6">
    <name type="scientific">hydrothermal vent metagenome</name>
    <dbReference type="NCBI Taxonomy" id="652676"/>
    <lineage>
        <taxon>unclassified sequences</taxon>
        <taxon>metagenomes</taxon>
        <taxon>ecological metagenomes</taxon>
    </lineage>
</organism>
<dbReference type="InterPro" id="IPR013766">
    <property type="entry name" value="Thioredoxin_domain"/>
</dbReference>
<dbReference type="InterPro" id="IPR050553">
    <property type="entry name" value="Thioredoxin_ResA/DsbE_sf"/>
</dbReference>
<dbReference type="GO" id="GO:0016209">
    <property type="term" value="F:antioxidant activity"/>
    <property type="evidence" value="ECO:0007669"/>
    <property type="project" value="InterPro"/>
</dbReference>
<evidence type="ECO:0000256" key="4">
    <source>
        <dbReference type="ARBA" id="ARBA00023284"/>
    </source>
</evidence>
<keyword evidence="2" id="KW-0201">Cytochrome c-type biogenesis</keyword>
<keyword evidence="4" id="KW-0676">Redox-active center</keyword>
<dbReference type="AlphaFoldDB" id="A0A1W1C7Q4"/>
<feature type="domain" description="Thioredoxin" evidence="5">
    <location>
        <begin position="9"/>
        <end position="146"/>
    </location>
</feature>
<evidence type="ECO:0000259" key="5">
    <source>
        <dbReference type="PROSITE" id="PS51352"/>
    </source>
</evidence>
<dbReference type="CDD" id="cd02966">
    <property type="entry name" value="TlpA_like_family"/>
    <property type="match status" value="1"/>
</dbReference>
<evidence type="ECO:0000256" key="3">
    <source>
        <dbReference type="ARBA" id="ARBA00023157"/>
    </source>
</evidence>
<dbReference type="SUPFAM" id="SSF52833">
    <property type="entry name" value="Thioredoxin-like"/>
    <property type="match status" value="1"/>
</dbReference>
<dbReference type="PANTHER" id="PTHR42852:SF6">
    <property type="entry name" value="THIOL:DISULFIDE INTERCHANGE PROTEIN DSBE"/>
    <property type="match status" value="1"/>
</dbReference>
<dbReference type="PROSITE" id="PS51352">
    <property type="entry name" value="THIOREDOXIN_2"/>
    <property type="match status" value="1"/>
</dbReference>
<dbReference type="PANTHER" id="PTHR42852">
    <property type="entry name" value="THIOL:DISULFIDE INTERCHANGE PROTEIN DSBE"/>
    <property type="match status" value="1"/>
</dbReference>
<comment type="subcellular location">
    <subcellularLocation>
        <location evidence="1">Cell envelope</location>
    </subcellularLocation>
</comment>
<gene>
    <name evidence="6" type="ORF">MNB_SV-13-1603</name>
</gene>
<dbReference type="EMBL" id="FPHM01000072">
    <property type="protein sequence ID" value="SFV61797.1"/>
    <property type="molecule type" value="Genomic_DNA"/>
</dbReference>
<protein>
    <submittedName>
        <fullName evidence="6">Thioredoxin family protein</fullName>
    </submittedName>
</protein>
<dbReference type="GO" id="GO:0016491">
    <property type="term" value="F:oxidoreductase activity"/>
    <property type="evidence" value="ECO:0007669"/>
    <property type="project" value="InterPro"/>
</dbReference>
<proteinExistence type="predicted"/>
<evidence type="ECO:0000313" key="6">
    <source>
        <dbReference type="EMBL" id="SFV61797.1"/>
    </source>
</evidence>
<dbReference type="Pfam" id="PF00578">
    <property type="entry name" value="AhpC-TSA"/>
    <property type="match status" value="1"/>
</dbReference>
<keyword evidence="3" id="KW-1015">Disulfide bond</keyword>